<dbReference type="InterPro" id="IPR038492">
    <property type="entry name" value="GBBH-like_N_sf"/>
</dbReference>
<feature type="region of interest" description="Disordered" evidence="3">
    <location>
        <begin position="119"/>
        <end position="154"/>
    </location>
</feature>
<feature type="domain" description="Gamma-butyrobetaine hydroxylase-like N-terminal" evidence="4">
    <location>
        <begin position="10"/>
        <end position="94"/>
    </location>
</feature>
<organism evidence="5 6">
    <name type="scientific">Thiocapsa roseopersicina</name>
    <dbReference type="NCBI Taxonomy" id="1058"/>
    <lineage>
        <taxon>Bacteria</taxon>
        <taxon>Pseudomonadati</taxon>
        <taxon>Pseudomonadota</taxon>
        <taxon>Gammaproteobacteria</taxon>
        <taxon>Chromatiales</taxon>
        <taxon>Chromatiaceae</taxon>
        <taxon>Thiocapsa</taxon>
    </lineage>
</organism>
<evidence type="ECO:0000256" key="1">
    <source>
        <dbReference type="ARBA" id="ARBA00022723"/>
    </source>
</evidence>
<accession>A0A1H2WDE1</accession>
<protein>
    <submittedName>
        <fullName evidence="5">DUF971 family protein</fullName>
    </submittedName>
</protein>
<dbReference type="OrthoDB" id="9794178at2"/>
<dbReference type="PANTHER" id="PTHR35303">
    <property type="entry name" value="OS02G0197800 PROTEIN"/>
    <property type="match status" value="1"/>
</dbReference>
<evidence type="ECO:0000313" key="5">
    <source>
        <dbReference type="EMBL" id="SDW78561.1"/>
    </source>
</evidence>
<evidence type="ECO:0000259" key="4">
    <source>
        <dbReference type="Pfam" id="PF06155"/>
    </source>
</evidence>
<dbReference type="STRING" id="1058.SAMN05421783_108153"/>
<dbReference type="Gene3D" id="3.30.2020.30">
    <property type="match status" value="1"/>
</dbReference>
<dbReference type="RefSeq" id="WP_093031411.1">
    <property type="nucleotide sequence ID" value="NZ_FNNZ01000008.1"/>
</dbReference>
<evidence type="ECO:0000256" key="3">
    <source>
        <dbReference type="SAM" id="MobiDB-lite"/>
    </source>
</evidence>
<dbReference type="EMBL" id="FNNZ01000008">
    <property type="protein sequence ID" value="SDW78561.1"/>
    <property type="molecule type" value="Genomic_DNA"/>
</dbReference>
<reference evidence="6" key="1">
    <citation type="submission" date="2016-10" db="EMBL/GenBank/DDBJ databases">
        <authorList>
            <person name="Varghese N."/>
            <person name="Submissions S."/>
        </authorList>
    </citation>
    <scope>NUCLEOTIDE SEQUENCE [LARGE SCALE GENOMIC DNA]</scope>
    <source>
        <strain evidence="6">DSM 217</strain>
    </source>
</reference>
<feature type="compositionally biased region" description="Basic and acidic residues" evidence="3">
    <location>
        <begin position="125"/>
        <end position="139"/>
    </location>
</feature>
<dbReference type="Proteomes" id="UP000198816">
    <property type="component" value="Unassembled WGS sequence"/>
</dbReference>
<sequence>MHQRARPTEINLHQKSRILEVAFDDGARFRLPCEYLRVYSPSAEVRGHSPNTAKLQVKKEEVNITDLQQVGSYAVKIFFDDGHKSGLYDWEYLYKLGRAWQPFWFDYLEKIGAAGYRRTAPDPFETMKARGESPSELPDRTAASQTKTIEEASP</sequence>
<dbReference type="PANTHER" id="PTHR35303:SF5">
    <property type="entry name" value="OS02G0197800 PROTEIN"/>
    <property type="match status" value="1"/>
</dbReference>
<gene>
    <name evidence="5" type="ORF">SAMN05421783_108153</name>
</gene>
<proteinExistence type="predicted"/>
<dbReference type="GO" id="GO:0046872">
    <property type="term" value="F:metal ion binding"/>
    <property type="evidence" value="ECO:0007669"/>
    <property type="project" value="UniProtKB-KW"/>
</dbReference>
<keyword evidence="2" id="KW-0408">Iron</keyword>
<dbReference type="Pfam" id="PF06155">
    <property type="entry name" value="GBBH-like_N"/>
    <property type="match status" value="1"/>
</dbReference>
<evidence type="ECO:0000256" key="2">
    <source>
        <dbReference type="ARBA" id="ARBA00023004"/>
    </source>
</evidence>
<evidence type="ECO:0000313" key="6">
    <source>
        <dbReference type="Proteomes" id="UP000198816"/>
    </source>
</evidence>
<dbReference type="InterPro" id="IPR010376">
    <property type="entry name" value="GBBH-like_N"/>
</dbReference>
<dbReference type="AlphaFoldDB" id="A0A1H2WDE1"/>
<keyword evidence="1" id="KW-0479">Metal-binding</keyword>
<name>A0A1H2WDE1_THIRO</name>
<keyword evidence="6" id="KW-1185">Reference proteome</keyword>